<feature type="compositionally biased region" description="Polar residues" evidence="1">
    <location>
        <begin position="52"/>
        <end position="84"/>
    </location>
</feature>
<sequence length="84" mass="9107">IKTGSSYTNKALAFTGSHGVTNIESGYLPKRYLQPLLSSNSESKDDGEVSPEVTSLTSSQRNRLDRSISSSSNATYHSFFPDTS</sequence>
<dbReference type="AlphaFoldDB" id="A0A0B6XY92"/>
<feature type="region of interest" description="Disordered" evidence="1">
    <location>
        <begin position="37"/>
        <end position="84"/>
    </location>
</feature>
<protein>
    <submittedName>
        <fullName evidence="2">Uncharacterized protein</fullName>
    </submittedName>
</protein>
<feature type="non-terminal residue" evidence="2">
    <location>
        <position position="1"/>
    </location>
</feature>
<evidence type="ECO:0000256" key="1">
    <source>
        <dbReference type="SAM" id="MobiDB-lite"/>
    </source>
</evidence>
<gene>
    <name evidence="2" type="primary">ORF3522</name>
</gene>
<evidence type="ECO:0000313" key="2">
    <source>
        <dbReference type="EMBL" id="CEK48275.1"/>
    </source>
</evidence>
<feature type="non-terminal residue" evidence="2">
    <location>
        <position position="84"/>
    </location>
</feature>
<accession>A0A0B6XY92</accession>
<reference evidence="2" key="1">
    <citation type="submission" date="2014-12" db="EMBL/GenBank/DDBJ databases">
        <title>Insight into the proteome of Arion vulgaris.</title>
        <authorList>
            <person name="Aradska J."/>
            <person name="Bulat T."/>
            <person name="Smidak R."/>
            <person name="Sarate P."/>
            <person name="Gangsoo J."/>
            <person name="Sialana F."/>
            <person name="Bilban M."/>
            <person name="Lubec G."/>
        </authorList>
    </citation>
    <scope>NUCLEOTIDE SEQUENCE</scope>
    <source>
        <tissue evidence="2">Skin</tissue>
    </source>
</reference>
<proteinExistence type="predicted"/>
<name>A0A0B6XY92_9EUPU</name>
<dbReference type="EMBL" id="HACG01001410">
    <property type="protein sequence ID" value="CEK48275.1"/>
    <property type="molecule type" value="Transcribed_RNA"/>
</dbReference>
<organism evidence="2">
    <name type="scientific">Arion vulgaris</name>
    <dbReference type="NCBI Taxonomy" id="1028688"/>
    <lineage>
        <taxon>Eukaryota</taxon>
        <taxon>Metazoa</taxon>
        <taxon>Spiralia</taxon>
        <taxon>Lophotrochozoa</taxon>
        <taxon>Mollusca</taxon>
        <taxon>Gastropoda</taxon>
        <taxon>Heterobranchia</taxon>
        <taxon>Euthyneura</taxon>
        <taxon>Panpulmonata</taxon>
        <taxon>Eupulmonata</taxon>
        <taxon>Stylommatophora</taxon>
        <taxon>Helicina</taxon>
        <taxon>Arionoidea</taxon>
        <taxon>Arionidae</taxon>
        <taxon>Arion</taxon>
    </lineage>
</organism>